<protein>
    <submittedName>
        <fullName evidence="1">Uncharacterized protein</fullName>
    </submittedName>
</protein>
<sequence length="211" mass="24387">MEVVSTVAMVVKALKTKFMDEYGIKHSVYDPELTFSRSASLSRMDKNYNEKDSERKTLPLLAYNRSVLRNEQLGSRTQRLAYNRIGTTDDAKSLRIADCNFDFRFLYVSKDMAEIERFEIMYCSQESLNENIQLDVDVGEYGVWPYYITWNYPLEDMVLNMDGTAYKSLTGSCTIRGRFLSFIGDTPLINEIRSNIYTSESELLSNDIIRG</sequence>
<reference evidence="1 2" key="1">
    <citation type="submission" date="2020-01" db="EMBL/GenBank/DDBJ databases">
        <title>Patterns of diversity and host range of bacteriophage communities associated with bean-nodulatin bacteria.</title>
        <authorList>
            <person name="Vann Cauwenberghe J."/>
            <person name="Santamaria R.I."/>
            <person name="Bustos P."/>
            <person name="Juarez S."/>
            <person name="Gonzalez V."/>
        </authorList>
    </citation>
    <scope>NUCLEOTIDE SEQUENCE [LARGE SCALE GENOMIC DNA]</scope>
    <source>
        <strain evidence="2">RHph</strain>
    </source>
</reference>
<gene>
    <name evidence="1" type="ORF">EVB97_372</name>
</gene>
<dbReference type="Proteomes" id="UP000655883">
    <property type="component" value="Segment"/>
</dbReference>
<organism evidence="1 2">
    <name type="scientific">Rhizobium phage RHph_Y65</name>
    <dbReference type="NCBI Taxonomy" id="2509785"/>
    <lineage>
        <taxon>Viruses</taxon>
        <taxon>Duplodnaviria</taxon>
        <taxon>Heunggongvirae</taxon>
        <taxon>Uroviricota</taxon>
        <taxon>Caudoviricetes</taxon>
        <taxon>Kleczkowskaviridae</taxon>
        <taxon>Cuauhnahuacvirus</taxon>
        <taxon>Cuauhnahuacvirus Y65</taxon>
    </lineage>
</organism>
<name>A0A7S5RDT0_9CAUD</name>
<keyword evidence="2" id="KW-1185">Reference proteome</keyword>
<accession>A0A7S5RDT0</accession>
<proteinExistence type="predicted"/>
<evidence type="ECO:0000313" key="2">
    <source>
        <dbReference type="Proteomes" id="UP000655883"/>
    </source>
</evidence>
<dbReference type="EMBL" id="MN988525">
    <property type="protein sequence ID" value="QIG72910.1"/>
    <property type="molecule type" value="Genomic_DNA"/>
</dbReference>
<evidence type="ECO:0000313" key="1">
    <source>
        <dbReference type="EMBL" id="QIG72910.1"/>
    </source>
</evidence>